<evidence type="ECO:0000313" key="2">
    <source>
        <dbReference type="Proteomes" id="UP001519921"/>
    </source>
</evidence>
<protein>
    <submittedName>
        <fullName evidence="1">Uncharacterized protein</fullName>
    </submittedName>
</protein>
<dbReference type="Proteomes" id="UP001519921">
    <property type="component" value="Unassembled WGS sequence"/>
</dbReference>
<sequence length="161" mass="18674">MRCKVQTNINQKLLPSQVKYFKEEIINEILTIISEKPNIERILNVVVDPKIVSMKLIETEEGYSNEGQRLAGYKLIIELNIKEKITYVADEKTQSVHVAYFENMKSLFIVLPKEINCINTCELFRSNRIFVTPYVEAVKARKLDCRNIHKCILLLVNAIIC</sequence>
<organism evidence="1 2">
    <name type="scientific">Clostridium weizhouense</name>
    <dbReference type="NCBI Taxonomy" id="2859781"/>
    <lineage>
        <taxon>Bacteria</taxon>
        <taxon>Bacillati</taxon>
        <taxon>Bacillota</taxon>
        <taxon>Clostridia</taxon>
        <taxon>Eubacteriales</taxon>
        <taxon>Clostridiaceae</taxon>
        <taxon>Clostridium</taxon>
    </lineage>
</organism>
<dbReference type="RefSeq" id="WP_219779204.1">
    <property type="nucleotide sequence ID" value="NZ_JAHXPT010000005.1"/>
</dbReference>
<proteinExistence type="predicted"/>
<evidence type="ECO:0000313" key="1">
    <source>
        <dbReference type="EMBL" id="MBW6410130.1"/>
    </source>
</evidence>
<gene>
    <name evidence="1" type="ORF">KYD98_08495</name>
</gene>
<dbReference type="EMBL" id="JAHXPT010000005">
    <property type="protein sequence ID" value="MBW6410130.1"/>
    <property type="molecule type" value="Genomic_DNA"/>
</dbReference>
<keyword evidence="2" id="KW-1185">Reference proteome</keyword>
<comment type="caution">
    <text evidence="1">The sequence shown here is derived from an EMBL/GenBank/DDBJ whole genome shotgun (WGS) entry which is preliminary data.</text>
</comment>
<accession>A0ABS7ARL2</accession>
<name>A0ABS7ARL2_9CLOT</name>
<reference evidence="1 2" key="1">
    <citation type="submission" date="2021-07" db="EMBL/GenBank/DDBJ databases">
        <title>Clostridium weizhouense sp. nov., an anaerobic bacterium isolated from activated sludge of Petroleum wastewater.</title>
        <authorList>
            <person name="Li Q."/>
        </authorList>
    </citation>
    <scope>NUCLEOTIDE SEQUENCE [LARGE SCALE GENOMIC DNA]</scope>
    <source>
        <strain evidence="1 2">YB-6</strain>
    </source>
</reference>